<keyword evidence="4" id="KW-1185">Reference proteome</keyword>
<dbReference type="PANTHER" id="PTHR36325">
    <property type="entry name" value="MYOSIN-2 HEAVY CHAIN-LIKE PROTEIN"/>
    <property type="match status" value="1"/>
</dbReference>
<feature type="compositionally biased region" description="Low complexity" evidence="2">
    <location>
        <begin position="25"/>
        <end position="40"/>
    </location>
</feature>
<dbReference type="PANTHER" id="PTHR36325:SF1">
    <property type="entry name" value="MYOSIN-2 HEAVY CHAIN-LIKE PROTEIN"/>
    <property type="match status" value="1"/>
</dbReference>
<feature type="coiled-coil region" evidence="1">
    <location>
        <begin position="424"/>
        <end position="452"/>
    </location>
</feature>
<dbReference type="EMBL" id="JBJUIK010000010">
    <property type="protein sequence ID" value="KAL3515353.1"/>
    <property type="molecule type" value="Genomic_DNA"/>
</dbReference>
<proteinExistence type="predicted"/>
<feature type="region of interest" description="Disordered" evidence="2">
    <location>
        <begin position="524"/>
        <end position="578"/>
    </location>
</feature>
<reference evidence="3 4" key="1">
    <citation type="submission" date="2024-11" db="EMBL/GenBank/DDBJ databases">
        <title>A near-complete genome assembly of Cinchona calisaya.</title>
        <authorList>
            <person name="Lian D.C."/>
            <person name="Zhao X.W."/>
            <person name="Wei L."/>
        </authorList>
    </citation>
    <scope>NUCLEOTIDE SEQUENCE [LARGE SCALE GENOMIC DNA]</scope>
    <source>
        <tissue evidence="3">Nenye</tissue>
    </source>
</reference>
<dbReference type="AlphaFoldDB" id="A0ABD2Z7B0"/>
<feature type="compositionally biased region" description="Polar residues" evidence="2">
    <location>
        <begin position="473"/>
        <end position="486"/>
    </location>
</feature>
<feature type="region of interest" description="Disordered" evidence="2">
    <location>
        <begin position="463"/>
        <end position="489"/>
    </location>
</feature>
<gene>
    <name evidence="3" type="ORF">ACH5RR_022255</name>
</gene>
<feature type="compositionally biased region" description="Basic and acidic residues" evidence="2">
    <location>
        <begin position="558"/>
        <end position="575"/>
    </location>
</feature>
<feature type="region of interest" description="Disordered" evidence="2">
    <location>
        <begin position="698"/>
        <end position="729"/>
    </location>
</feature>
<feature type="compositionally biased region" description="Basic and acidic residues" evidence="2">
    <location>
        <begin position="698"/>
        <end position="715"/>
    </location>
</feature>
<evidence type="ECO:0000313" key="4">
    <source>
        <dbReference type="Proteomes" id="UP001630127"/>
    </source>
</evidence>
<name>A0ABD2Z7B0_9GENT</name>
<dbReference type="Proteomes" id="UP001630127">
    <property type="component" value="Unassembled WGS sequence"/>
</dbReference>
<feature type="region of interest" description="Disordered" evidence="2">
    <location>
        <begin position="15"/>
        <end position="51"/>
    </location>
</feature>
<feature type="compositionally biased region" description="Basic and acidic residues" evidence="2">
    <location>
        <begin position="841"/>
        <end position="854"/>
    </location>
</feature>
<feature type="region of interest" description="Disordered" evidence="2">
    <location>
        <begin position="824"/>
        <end position="854"/>
    </location>
</feature>
<feature type="compositionally biased region" description="Basic and acidic residues" evidence="2">
    <location>
        <begin position="528"/>
        <end position="547"/>
    </location>
</feature>
<evidence type="ECO:0000256" key="2">
    <source>
        <dbReference type="SAM" id="MobiDB-lite"/>
    </source>
</evidence>
<accession>A0ABD2Z7B0</accession>
<comment type="caution">
    <text evidence="3">The sequence shown here is derived from an EMBL/GenBank/DDBJ whole genome shotgun (WGS) entry which is preliminary data.</text>
</comment>
<feature type="compositionally biased region" description="Basic and acidic residues" evidence="2">
    <location>
        <begin position="463"/>
        <end position="472"/>
    </location>
</feature>
<evidence type="ECO:0000256" key="1">
    <source>
        <dbReference type="SAM" id="Coils"/>
    </source>
</evidence>
<organism evidence="3 4">
    <name type="scientific">Cinchona calisaya</name>
    <dbReference type="NCBI Taxonomy" id="153742"/>
    <lineage>
        <taxon>Eukaryota</taxon>
        <taxon>Viridiplantae</taxon>
        <taxon>Streptophyta</taxon>
        <taxon>Embryophyta</taxon>
        <taxon>Tracheophyta</taxon>
        <taxon>Spermatophyta</taxon>
        <taxon>Magnoliopsida</taxon>
        <taxon>eudicotyledons</taxon>
        <taxon>Gunneridae</taxon>
        <taxon>Pentapetalae</taxon>
        <taxon>asterids</taxon>
        <taxon>lamiids</taxon>
        <taxon>Gentianales</taxon>
        <taxon>Rubiaceae</taxon>
        <taxon>Cinchonoideae</taxon>
        <taxon>Cinchoneae</taxon>
        <taxon>Cinchona</taxon>
    </lineage>
</organism>
<evidence type="ECO:0000313" key="3">
    <source>
        <dbReference type="EMBL" id="KAL3515353.1"/>
    </source>
</evidence>
<protein>
    <submittedName>
        <fullName evidence="3">Uncharacterized protein</fullName>
    </submittedName>
</protein>
<sequence>MDLGCFDMGCIETEKKEASPEISESRSTSTSSSDSVMATSKIGKNKALKESGQSNWSTLNKCTVQIRKPPHRKTSPLNWFPRKKVDSYLKRKIKLLQEVDGMNSTLDETLGDSNPHYSRVLKEKIAVKEAASKAIEARKAAMVEASWCRILKAARLDCKGAEDQLFEAEKIAAEAFEAATAIGVTMYDIPGCPQKHYEIETTAAKGGASTTHTVSASFETAFEVDKQVACAVKAALTKLANCPSIKKDDFRELLRKISQNPDSDENFKDFSEFSSECESDTGSDFEVGLHSNGCASQNYICEKEISGVRQRKYKKRQQSEKFSMSNLVELMLERLKGLHEDELTSLATIVATCGLNAALAEVESSKKHNLDCASDYDSNLHARGRTSISGAKSSISKASMDGRMRTNMAETELPSLDKFLVKRLTRLEREVLEAKNARINEAKEGNKQKLDNKSDAERLYSLDNRSSDHKNPNSESNLQRTPSTAETELPGLDKFLVKRLTRLEREVLEAKNARLNEAKVGNKQKLYNRSDDDKLSSLDKTSSDHKTSSMFDQEMEEEAKKKSGEMFKEDGKNFTKDTSVSDLGTILVKHSSKLEKEIEEARRNELCSTTKSKKLDRTCNQKSDATDLPSLDNFLVKHMSRLEKEVQEAKNRRKILPLEGGKVTESRKAISLTSVRDDDPPVGKEDIDLNKNVVGEDELNRKRETSLKAAEKLPSENENNGSKEAGSCQREDILQESSHRIHRNIQKQHAGNGGNGATEFESLDKVLVKHVSKMERAKMEFCAKEETMMNVKWGDANKELRNEGDKGSSLDQVLVKHKSRLEREKMAAAAASTEQSEDDDQIRHSVARREARQKELQEAWGGLSLGNSMRPHLSRLQRDKAAWLKAEEEERRRAMETS</sequence>
<keyword evidence="1" id="KW-0175">Coiled coil</keyword>